<feature type="domain" description="DUF374" evidence="1">
    <location>
        <begin position="51"/>
        <end position="117"/>
    </location>
</feature>
<dbReference type="EMBL" id="CP016094">
    <property type="protein sequence ID" value="AOS42976.1"/>
    <property type="molecule type" value="Genomic_DNA"/>
</dbReference>
<organism evidence="2 3">
    <name type="scientific">Lacunisphaera limnophila</name>
    <dbReference type="NCBI Taxonomy" id="1838286"/>
    <lineage>
        <taxon>Bacteria</taxon>
        <taxon>Pseudomonadati</taxon>
        <taxon>Verrucomicrobiota</taxon>
        <taxon>Opitutia</taxon>
        <taxon>Opitutales</taxon>
        <taxon>Opitutaceae</taxon>
        <taxon>Lacunisphaera</taxon>
    </lineage>
</organism>
<evidence type="ECO:0000313" key="2">
    <source>
        <dbReference type="EMBL" id="AOS42976.1"/>
    </source>
</evidence>
<dbReference type="CDD" id="cd07983">
    <property type="entry name" value="LPLAT_DUF374-like"/>
    <property type="match status" value="1"/>
</dbReference>
<dbReference type="Proteomes" id="UP000095228">
    <property type="component" value="Chromosome"/>
</dbReference>
<dbReference type="RefSeq" id="WP_237023516.1">
    <property type="nucleotide sequence ID" value="NZ_CP016094.1"/>
</dbReference>
<dbReference type="KEGG" id="obg:Verru16b_00011"/>
<dbReference type="AlphaFoldDB" id="A0A1I7PHA2"/>
<dbReference type="Pfam" id="PF04028">
    <property type="entry name" value="DUF374"/>
    <property type="match status" value="1"/>
</dbReference>
<gene>
    <name evidence="2" type="ORF">Verru16b_00011</name>
</gene>
<reference evidence="2 3" key="1">
    <citation type="submission" date="2016-06" db="EMBL/GenBank/DDBJ databases">
        <title>Three novel species with peptidoglycan cell walls form the new genus Lacunisphaera gen. nov. in the family Opitutaceae of the verrucomicrobial subdivision 4.</title>
        <authorList>
            <person name="Rast P."/>
            <person name="Gloeckner I."/>
            <person name="Jogler M."/>
            <person name="Boedeker C."/>
            <person name="Jeske O."/>
            <person name="Wiegand S."/>
            <person name="Reinhardt R."/>
            <person name="Schumann P."/>
            <person name="Rohde M."/>
            <person name="Spring S."/>
            <person name="Gloeckner F.O."/>
            <person name="Jogler C."/>
        </authorList>
    </citation>
    <scope>NUCLEOTIDE SEQUENCE [LARGE SCALE GENOMIC DNA]</scope>
    <source>
        <strain evidence="2 3">IG16b</strain>
    </source>
</reference>
<accession>A0A1I7PHA2</accession>
<dbReference type="InterPro" id="IPR007172">
    <property type="entry name" value="DUF374"/>
</dbReference>
<evidence type="ECO:0000259" key="1">
    <source>
        <dbReference type="Pfam" id="PF04028"/>
    </source>
</evidence>
<dbReference type="STRING" id="1838286.Verru16b_00011"/>
<evidence type="ECO:0000313" key="3">
    <source>
        <dbReference type="Proteomes" id="UP000095228"/>
    </source>
</evidence>
<protein>
    <recommendedName>
        <fullName evidence="1">DUF374 domain-containing protein</fullName>
    </recommendedName>
</protein>
<sequence>MLAAVLRVWARTLRFEADAGTVERLSKSDVPLAVVLWHNRLFLSAEIFRRYRTRRAVYGLVSASKDGAWLAAFYRLIGIVPVRGSSSNFGREAGRALIEVMRQGHDIGITPDGPRGPMYTVEPGVLVVTRRNQAPMMLIGAEFTRSWRLKSWDRFYIPAPFSRIKMRSAVLPALTEAGEKLSADDVRAALLAINPDPAD</sequence>
<name>A0A1I7PHA2_9BACT</name>
<proteinExistence type="predicted"/>
<keyword evidence="3" id="KW-1185">Reference proteome</keyword>